<dbReference type="InterPro" id="IPR001387">
    <property type="entry name" value="Cro/C1-type_HTH"/>
</dbReference>
<accession>A0ABT4PTU7</accession>
<gene>
    <name evidence="2" type="ORF">O6P37_13845</name>
</gene>
<dbReference type="RefSeq" id="WP_269894610.1">
    <property type="nucleotide sequence ID" value="NZ_JAPZPY010000005.1"/>
</dbReference>
<dbReference type="Pfam" id="PF17765">
    <property type="entry name" value="MLTR_LBD"/>
    <property type="match status" value="1"/>
</dbReference>
<name>A0ABT4PTU7_9MYCO</name>
<evidence type="ECO:0000313" key="2">
    <source>
        <dbReference type="EMBL" id="MCZ8379951.1"/>
    </source>
</evidence>
<evidence type="ECO:0000313" key="3">
    <source>
        <dbReference type="Proteomes" id="UP001142153"/>
    </source>
</evidence>
<feature type="domain" description="HTH cro/C1-type" evidence="1">
    <location>
        <begin position="37"/>
        <end position="84"/>
    </location>
</feature>
<reference evidence="2" key="1">
    <citation type="submission" date="2022-12" db="EMBL/GenBank/DDBJ databases">
        <authorList>
            <person name="Deng Y."/>
            <person name="Zhang Y.-Q."/>
        </authorList>
    </citation>
    <scope>NUCLEOTIDE SEQUENCE</scope>
    <source>
        <strain evidence="2">CPCC 205372</strain>
    </source>
</reference>
<proteinExistence type="predicted"/>
<dbReference type="Proteomes" id="UP001142153">
    <property type="component" value="Unassembled WGS sequence"/>
</dbReference>
<dbReference type="InterPro" id="IPR041413">
    <property type="entry name" value="MLTR_LBD"/>
</dbReference>
<organism evidence="2 3">
    <name type="scientific">Mycobacterium hippophais</name>
    <dbReference type="NCBI Taxonomy" id="3016340"/>
    <lineage>
        <taxon>Bacteria</taxon>
        <taxon>Bacillati</taxon>
        <taxon>Actinomycetota</taxon>
        <taxon>Actinomycetes</taxon>
        <taxon>Mycobacteriales</taxon>
        <taxon>Mycobacteriaceae</taxon>
        <taxon>Mycobacterium</taxon>
    </lineage>
</organism>
<evidence type="ECO:0000259" key="1">
    <source>
        <dbReference type="PROSITE" id="PS50943"/>
    </source>
</evidence>
<dbReference type="Gene3D" id="3.30.450.180">
    <property type="match status" value="1"/>
</dbReference>
<dbReference type="Pfam" id="PF13560">
    <property type="entry name" value="HTH_31"/>
    <property type="match status" value="1"/>
</dbReference>
<dbReference type="CDD" id="cd00093">
    <property type="entry name" value="HTH_XRE"/>
    <property type="match status" value="1"/>
</dbReference>
<dbReference type="SMART" id="SM00530">
    <property type="entry name" value="HTH_XRE"/>
    <property type="match status" value="1"/>
</dbReference>
<dbReference type="SUPFAM" id="SSF47413">
    <property type="entry name" value="lambda repressor-like DNA-binding domains"/>
    <property type="match status" value="1"/>
</dbReference>
<dbReference type="InterPro" id="IPR010982">
    <property type="entry name" value="Lambda_DNA-bd_dom_sf"/>
</dbReference>
<dbReference type="Gene3D" id="1.10.260.40">
    <property type="entry name" value="lambda repressor-like DNA-binding domains"/>
    <property type="match status" value="1"/>
</dbReference>
<dbReference type="PANTHER" id="PTHR35010">
    <property type="entry name" value="BLL4672 PROTEIN-RELATED"/>
    <property type="match status" value="1"/>
</dbReference>
<sequence length="290" mass="32773">MARMDRDTLADFLRRRREALSPSDVGLPSGAGRRTPGLRREEVAQISGMSVDYYARLEQRRSPQPSTSILAALARTLRLSRDERDYLYRMAGHHPPDSGNVPSSFVRPVLTHLLTQLDDCAAFVVSDLEIMLAQNRLSVLLMGDRRAKRHDAASSMTWQWFVEPKCRELYPAEDHDEHSRVRVADLRATWSRRRADADVAALVDGLLVRSQEFRSLWDRQDVEVHHAARKTLMHPEVGRLTVECELLATYGDGQRLVILSADPTSESYSKLQLLGVVGDDKVSSMIALDQ</sequence>
<protein>
    <submittedName>
        <fullName evidence="2">Helix-turn-helix transcriptional regulator</fullName>
    </submittedName>
</protein>
<dbReference type="PANTHER" id="PTHR35010:SF2">
    <property type="entry name" value="BLL4672 PROTEIN"/>
    <property type="match status" value="1"/>
</dbReference>
<dbReference type="PROSITE" id="PS50943">
    <property type="entry name" value="HTH_CROC1"/>
    <property type="match status" value="1"/>
</dbReference>
<comment type="caution">
    <text evidence="2">The sequence shown here is derived from an EMBL/GenBank/DDBJ whole genome shotgun (WGS) entry which is preliminary data.</text>
</comment>
<dbReference type="EMBL" id="JAPZPY010000005">
    <property type="protein sequence ID" value="MCZ8379951.1"/>
    <property type="molecule type" value="Genomic_DNA"/>
</dbReference>
<keyword evidence="3" id="KW-1185">Reference proteome</keyword>